<comment type="caution">
    <text evidence="5">The sequence shown here is derived from an EMBL/GenBank/DDBJ whole genome shotgun (WGS) entry which is preliminary data.</text>
</comment>
<proteinExistence type="inferred from homology"/>
<evidence type="ECO:0000313" key="5">
    <source>
        <dbReference type="EMBL" id="NEK21940.1"/>
    </source>
</evidence>
<dbReference type="Gene3D" id="2.120.10.30">
    <property type="entry name" value="TolB, C-terminal domain"/>
    <property type="match status" value="1"/>
</dbReference>
<dbReference type="InterPro" id="IPR011042">
    <property type="entry name" value="6-blade_b-propeller_TolB-like"/>
</dbReference>
<dbReference type="GO" id="GO:0004341">
    <property type="term" value="F:gluconolactonase activity"/>
    <property type="evidence" value="ECO:0007669"/>
    <property type="project" value="TreeGrafter"/>
</dbReference>
<dbReference type="InterPro" id="IPR005511">
    <property type="entry name" value="SMP-30"/>
</dbReference>
<evidence type="ECO:0000313" key="6">
    <source>
        <dbReference type="Proteomes" id="UP000468591"/>
    </source>
</evidence>
<dbReference type="GO" id="GO:0019853">
    <property type="term" value="P:L-ascorbic acid biosynthetic process"/>
    <property type="evidence" value="ECO:0007669"/>
    <property type="project" value="TreeGrafter"/>
</dbReference>
<reference evidence="5 6" key="1">
    <citation type="submission" date="2020-01" db="EMBL/GenBank/DDBJ databases">
        <title>Sulfitobacter sediminilitoris sp. nov., isolated from a tidal flat.</title>
        <authorList>
            <person name="Park S."/>
            <person name="Yoon J.-H."/>
        </authorList>
    </citation>
    <scope>NUCLEOTIDE SEQUENCE [LARGE SCALE GENOMIC DNA]</scope>
    <source>
        <strain evidence="5 6">JBTF-M27</strain>
    </source>
</reference>
<dbReference type="RefSeq" id="WP_164352880.1">
    <property type="nucleotide sequence ID" value="NZ_JAABNT010000003.1"/>
</dbReference>
<dbReference type="PRINTS" id="PR01790">
    <property type="entry name" value="SMP30FAMILY"/>
</dbReference>
<evidence type="ECO:0000256" key="1">
    <source>
        <dbReference type="ARBA" id="ARBA00008853"/>
    </source>
</evidence>
<keyword evidence="6" id="KW-1185">Reference proteome</keyword>
<dbReference type="Proteomes" id="UP000468591">
    <property type="component" value="Unassembled WGS sequence"/>
</dbReference>
<feature type="binding site" evidence="3">
    <location>
        <position position="96"/>
    </location>
    <ligand>
        <name>substrate</name>
    </ligand>
</feature>
<dbReference type="PANTHER" id="PTHR10907:SF47">
    <property type="entry name" value="REGUCALCIN"/>
    <property type="match status" value="1"/>
</dbReference>
<dbReference type="EMBL" id="JAABNT010000003">
    <property type="protein sequence ID" value="NEK21940.1"/>
    <property type="molecule type" value="Genomic_DNA"/>
</dbReference>
<name>A0A6P0C932_9RHOB</name>
<feature type="active site" description="Proton donor/acceptor" evidence="2">
    <location>
        <position position="192"/>
    </location>
</feature>
<dbReference type="Pfam" id="PF08450">
    <property type="entry name" value="SGL"/>
    <property type="match status" value="1"/>
</dbReference>
<gene>
    <name evidence="5" type="ORF">GV827_05945</name>
</gene>
<feature type="binding site" evidence="3">
    <location>
        <position position="94"/>
    </location>
    <ligand>
        <name>substrate</name>
    </ligand>
</feature>
<dbReference type="AlphaFoldDB" id="A0A6P0C932"/>
<feature type="binding site" evidence="3">
    <location>
        <position position="13"/>
    </location>
    <ligand>
        <name>a divalent metal cation</name>
        <dbReference type="ChEBI" id="CHEBI:60240"/>
    </ligand>
</feature>
<keyword evidence="3" id="KW-0862">Zinc</keyword>
<evidence type="ECO:0000259" key="4">
    <source>
        <dbReference type="Pfam" id="PF08450"/>
    </source>
</evidence>
<protein>
    <submittedName>
        <fullName evidence="5">SMP-30/gluconolactonase/LRE family protein</fullName>
    </submittedName>
</protein>
<feature type="binding site" evidence="3">
    <location>
        <position position="192"/>
    </location>
    <ligand>
        <name>a divalent metal cation</name>
        <dbReference type="ChEBI" id="CHEBI:60240"/>
    </ligand>
</feature>
<organism evidence="5 6">
    <name type="scientific">Sulfitobacter sediminilitoris</name>
    <dbReference type="NCBI Taxonomy" id="2698830"/>
    <lineage>
        <taxon>Bacteria</taxon>
        <taxon>Pseudomonadati</taxon>
        <taxon>Pseudomonadota</taxon>
        <taxon>Alphaproteobacteria</taxon>
        <taxon>Rhodobacterales</taxon>
        <taxon>Roseobacteraceae</taxon>
        <taxon>Sulfitobacter</taxon>
    </lineage>
</organism>
<dbReference type="InterPro" id="IPR013658">
    <property type="entry name" value="SGL"/>
</dbReference>
<dbReference type="GO" id="GO:0005509">
    <property type="term" value="F:calcium ion binding"/>
    <property type="evidence" value="ECO:0007669"/>
    <property type="project" value="TreeGrafter"/>
</dbReference>
<feature type="domain" description="SMP-30/Gluconolactonase/LRE-like region" evidence="4">
    <location>
        <begin position="11"/>
        <end position="251"/>
    </location>
</feature>
<keyword evidence="3" id="KW-0479">Metal-binding</keyword>
<accession>A0A6P0C932</accession>
<dbReference type="PANTHER" id="PTHR10907">
    <property type="entry name" value="REGUCALCIN"/>
    <property type="match status" value="1"/>
</dbReference>
<evidence type="ECO:0000256" key="3">
    <source>
        <dbReference type="PIRSR" id="PIRSR605511-2"/>
    </source>
</evidence>
<feature type="binding site" evidence="3">
    <location>
        <position position="141"/>
    </location>
    <ligand>
        <name>a divalent metal cation</name>
        <dbReference type="ChEBI" id="CHEBI:60240"/>
    </ligand>
</feature>
<dbReference type="SUPFAM" id="SSF63829">
    <property type="entry name" value="Calcium-dependent phosphotriesterase"/>
    <property type="match status" value="1"/>
</dbReference>
<sequence>MNTFDSRLNVLGEGPLWHPTRKTLFWVDILGKRLLSRSGADTSEWSFDEHFSAAGWVDEDTLLLASETALWRFAIATGAKEKICALDAENPITRSNDGRADPWGGFWIGTMGKKAEPQAGAIYRYFKGTLRKLVPDVTISNAICFAPDRSCAYYTDTLTQKIMRQPLEAENGWPTGAPSIFADLTESRLYPDGAVTDANGNLWCAMWGAACVICFAPDGTELRRIDVPARQPTCPAFGGPDLRDLFVTSATDGLRAEEIEKRPLNGATFTLAGVAQGLAEPQVLL</sequence>
<comment type="cofactor">
    <cofactor evidence="3">
        <name>Zn(2+)</name>
        <dbReference type="ChEBI" id="CHEBI:29105"/>
    </cofactor>
    <text evidence="3">Binds 1 divalent metal cation per subunit.</text>
</comment>
<evidence type="ECO:0000256" key="2">
    <source>
        <dbReference type="PIRSR" id="PIRSR605511-1"/>
    </source>
</evidence>
<comment type="similarity">
    <text evidence="1">Belongs to the SMP-30/CGR1 family.</text>
</comment>